<evidence type="ECO:0000313" key="4">
    <source>
        <dbReference type="Proteomes" id="UP001215598"/>
    </source>
</evidence>
<comment type="caution">
    <text evidence="3">The sequence shown here is derived from an EMBL/GenBank/DDBJ whole genome shotgun (WGS) entry which is preliminary data.</text>
</comment>
<keyword evidence="2" id="KW-0812">Transmembrane</keyword>
<reference evidence="3" key="1">
    <citation type="submission" date="2023-03" db="EMBL/GenBank/DDBJ databases">
        <title>Massive genome expansion in bonnet fungi (Mycena s.s.) driven by repeated elements and novel gene families across ecological guilds.</title>
        <authorList>
            <consortium name="Lawrence Berkeley National Laboratory"/>
            <person name="Harder C.B."/>
            <person name="Miyauchi S."/>
            <person name="Viragh M."/>
            <person name="Kuo A."/>
            <person name="Thoen E."/>
            <person name="Andreopoulos B."/>
            <person name="Lu D."/>
            <person name="Skrede I."/>
            <person name="Drula E."/>
            <person name="Henrissat B."/>
            <person name="Morin E."/>
            <person name="Kohler A."/>
            <person name="Barry K."/>
            <person name="LaButti K."/>
            <person name="Morin E."/>
            <person name="Salamov A."/>
            <person name="Lipzen A."/>
            <person name="Mereny Z."/>
            <person name="Hegedus B."/>
            <person name="Baldrian P."/>
            <person name="Stursova M."/>
            <person name="Weitz H."/>
            <person name="Taylor A."/>
            <person name="Grigoriev I.V."/>
            <person name="Nagy L.G."/>
            <person name="Martin F."/>
            <person name="Kauserud H."/>
        </authorList>
    </citation>
    <scope>NUCLEOTIDE SEQUENCE</scope>
    <source>
        <strain evidence="3">CBHHK182m</strain>
    </source>
</reference>
<gene>
    <name evidence="3" type="ORF">B0H16DRAFT_492379</name>
</gene>
<evidence type="ECO:0000256" key="1">
    <source>
        <dbReference type="SAM" id="MobiDB-lite"/>
    </source>
</evidence>
<feature type="transmembrane region" description="Helical" evidence="2">
    <location>
        <begin position="183"/>
        <end position="204"/>
    </location>
</feature>
<feature type="compositionally biased region" description="Polar residues" evidence="1">
    <location>
        <begin position="15"/>
        <end position="34"/>
    </location>
</feature>
<dbReference type="Proteomes" id="UP001215598">
    <property type="component" value="Unassembled WGS sequence"/>
</dbReference>
<keyword evidence="4" id="KW-1185">Reference proteome</keyword>
<dbReference type="AlphaFoldDB" id="A0AAD7JIQ7"/>
<proteinExistence type="predicted"/>
<keyword evidence="2" id="KW-0472">Membrane</keyword>
<sequence length="268" mass="29115">MAPATRSRSAAAIPSKSTANPTKNQAQGAAQSKGISAEVIVLSSDSDDDYNEGKGKGRLVKRQKTETKQEMDEDIVMLDAPPTPPLSVAASSSAKNAHLKGRKRFAADFADLKAQGLELGGLAVTKIQKGDDEGMLDLVVVDRNKNDARVLGCNITITGRSRSQILFLFFFLRRSGAALAQSLPFFFNFPFGAAFFIVSIWSVVGQHGRVSRPALADCVFRTCRVYRIPVVVRRTRDICRHGQITALFTRACGPDRPLVSLSFSARAR</sequence>
<evidence type="ECO:0000313" key="3">
    <source>
        <dbReference type="EMBL" id="KAJ7763369.1"/>
    </source>
</evidence>
<keyword evidence="2" id="KW-1133">Transmembrane helix</keyword>
<feature type="region of interest" description="Disordered" evidence="1">
    <location>
        <begin position="1"/>
        <end position="70"/>
    </location>
</feature>
<organism evidence="3 4">
    <name type="scientific">Mycena metata</name>
    <dbReference type="NCBI Taxonomy" id="1033252"/>
    <lineage>
        <taxon>Eukaryota</taxon>
        <taxon>Fungi</taxon>
        <taxon>Dikarya</taxon>
        <taxon>Basidiomycota</taxon>
        <taxon>Agaricomycotina</taxon>
        <taxon>Agaricomycetes</taxon>
        <taxon>Agaricomycetidae</taxon>
        <taxon>Agaricales</taxon>
        <taxon>Marasmiineae</taxon>
        <taxon>Mycenaceae</taxon>
        <taxon>Mycena</taxon>
    </lineage>
</organism>
<evidence type="ECO:0000256" key="2">
    <source>
        <dbReference type="SAM" id="Phobius"/>
    </source>
</evidence>
<protein>
    <submittedName>
        <fullName evidence="3">Uncharacterized protein</fullName>
    </submittedName>
</protein>
<accession>A0AAD7JIQ7</accession>
<name>A0AAD7JIQ7_9AGAR</name>
<dbReference type="EMBL" id="JARKIB010000030">
    <property type="protein sequence ID" value="KAJ7763369.1"/>
    <property type="molecule type" value="Genomic_DNA"/>
</dbReference>